<evidence type="ECO:0000256" key="1">
    <source>
        <dbReference type="ARBA" id="ARBA00000085"/>
    </source>
</evidence>
<evidence type="ECO:0000313" key="19">
    <source>
        <dbReference type="Proteomes" id="UP000616595"/>
    </source>
</evidence>
<dbReference type="InterPro" id="IPR000014">
    <property type="entry name" value="PAS"/>
</dbReference>
<keyword evidence="7 14" id="KW-0812">Transmembrane</keyword>
<dbReference type="PANTHER" id="PTHR45453">
    <property type="entry name" value="PHOSPHATE REGULON SENSOR PROTEIN PHOR"/>
    <property type="match status" value="1"/>
</dbReference>
<dbReference type="InterPro" id="IPR003660">
    <property type="entry name" value="HAMP_dom"/>
</dbReference>
<dbReference type="CDD" id="cd00130">
    <property type="entry name" value="PAS"/>
    <property type="match status" value="1"/>
</dbReference>
<sequence>MKKRLSISLILIIVASIVISSIFIIIGYSQRCYSDTEKSIKESSNYIVNYILPTFLETENSKALDDYVSSTKMRITITNIQGDVTYESTPGLEDEVNHISRPEIVGAMAGNTTTEIRYSNTLKVKMIYVATPYYDANNTIEGVLRVAMPVSSINTVIFEMVEKIILIIMMTIFTTTLVIPYLINRELKPLDEASAFARKIASGKYGQQLTMIRKDKIGELVESLNQMSLQLNDSFSEMNRKNAELTSILSSMNHGIIAIDEKNKIIHLNDAARKILDISKEEKVVKKNILEVYRESFILELMEHLKNEECERMSFESRIHPDQIVRVYINRIVENNKFSNGHIIILEDITLLKSLENMRRDFIANVSHELKTPITTIKGFIETIQVNKIDDPETLDHFYSIISEESDRLSRLVSDILVLSQLENKSGFEKKAECLRLDQEIAQIFDILKLSAEEKKISMRLFCEKPITLSFMPDEFRQMMINLIDNAIKYSEPQKAIEVILTQDDEEVRIEVRDQGYGIPTKDIDRIFERFYRVDKSRSKEKGGTGLGLAIVKHIIYNNHGKIEVNSKLGKGTTFIIHLPKTRN</sequence>
<keyword evidence="6" id="KW-0808">Transferase</keyword>
<dbReference type="PROSITE" id="PS50885">
    <property type="entry name" value="HAMP"/>
    <property type="match status" value="1"/>
</dbReference>
<evidence type="ECO:0000256" key="11">
    <source>
        <dbReference type="ARBA" id="ARBA00022989"/>
    </source>
</evidence>
<evidence type="ECO:0000256" key="5">
    <source>
        <dbReference type="ARBA" id="ARBA00022553"/>
    </source>
</evidence>
<keyword evidence="8" id="KW-0547">Nucleotide-binding</keyword>
<dbReference type="GO" id="GO:0005524">
    <property type="term" value="F:ATP binding"/>
    <property type="evidence" value="ECO:0007669"/>
    <property type="project" value="UniProtKB-KW"/>
</dbReference>
<dbReference type="SUPFAM" id="SSF47384">
    <property type="entry name" value="Homodimeric domain of signal transducing histidine kinase"/>
    <property type="match status" value="1"/>
</dbReference>
<dbReference type="InterPro" id="IPR004358">
    <property type="entry name" value="Sig_transdc_His_kin-like_C"/>
</dbReference>
<evidence type="ECO:0000256" key="13">
    <source>
        <dbReference type="ARBA" id="ARBA00023136"/>
    </source>
</evidence>
<dbReference type="InterPro" id="IPR003594">
    <property type="entry name" value="HATPase_dom"/>
</dbReference>
<comment type="caution">
    <text evidence="18">The sequence shown here is derived from an EMBL/GenBank/DDBJ whole genome shotgun (WGS) entry which is preliminary data.</text>
</comment>
<evidence type="ECO:0000256" key="12">
    <source>
        <dbReference type="ARBA" id="ARBA00023012"/>
    </source>
</evidence>
<evidence type="ECO:0000256" key="9">
    <source>
        <dbReference type="ARBA" id="ARBA00022777"/>
    </source>
</evidence>
<dbReference type="GO" id="GO:0016036">
    <property type="term" value="P:cellular response to phosphate starvation"/>
    <property type="evidence" value="ECO:0007669"/>
    <property type="project" value="TreeGrafter"/>
</dbReference>
<gene>
    <name evidence="18" type="ORF">GH810_15700</name>
</gene>
<feature type="domain" description="PAS" evidence="16">
    <location>
        <begin position="241"/>
        <end position="296"/>
    </location>
</feature>
<dbReference type="Pfam" id="PF02518">
    <property type="entry name" value="HATPase_c"/>
    <property type="match status" value="1"/>
</dbReference>
<dbReference type="Gene3D" id="1.10.287.130">
    <property type="match status" value="1"/>
</dbReference>
<reference evidence="18" key="1">
    <citation type="submission" date="2019-10" db="EMBL/GenBank/DDBJ databases">
        <authorList>
            <person name="Ross D.E."/>
            <person name="Gulliver D."/>
        </authorList>
    </citation>
    <scope>NUCLEOTIDE SEQUENCE</scope>
    <source>
        <strain evidence="18">DER-2019</strain>
    </source>
</reference>
<dbReference type="Gene3D" id="3.30.565.10">
    <property type="entry name" value="Histidine kinase-like ATPase, C-terminal domain"/>
    <property type="match status" value="1"/>
</dbReference>
<proteinExistence type="predicted"/>
<dbReference type="PROSITE" id="PS50109">
    <property type="entry name" value="HIS_KIN"/>
    <property type="match status" value="1"/>
</dbReference>
<keyword evidence="4" id="KW-1003">Cell membrane</keyword>
<evidence type="ECO:0000256" key="2">
    <source>
        <dbReference type="ARBA" id="ARBA00004651"/>
    </source>
</evidence>
<keyword evidence="10" id="KW-0067">ATP-binding</keyword>
<dbReference type="InterPro" id="IPR003661">
    <property type="entry name" value="HisK_dim/P_dom"/>
</dbReference>
<dbReference type="FunFam" id="1.10.287.130:FF:000008">
    <property type="entry name" value="Two-component sensor histidine kinase"/>
    <property type="match status" value="1"/>
</dbReference>
<dbReference type="EMBL" id="WJBD01000024">
    <property type="protein sequence ID" value="MBC3889754.1"/>
    <property type="molecule type" value="Genomic_DNA"/>
</dbReference>
<dbReference type="Gene3D" id="6.10.340.10">
    <property type="match status" value="1"/>
</dbReference>
<dbReference type="PRINTS" id="PR00344">
    <property type="entry name" value="BCTRLSENSOR"/>
</dbReference>
<evidence type="ECO:0000256" key="8">
    <source>
        <dbReference type="ARBA" id="ARBA00022741"/>
    </source>
</evidence>
<evidence type="ECO:0000259" key="16">
    <source>
        <dbReference type="PROSITE" id="PS50112"/>
    </source>
</evidence>
<dbReference type="GO" id="GO:0000155">
    <property type="term" value="F:phosphorelay sensor kinase activity"/>
    <property type="evidence" value="ECO:0007669"/>
    <property type="project" value="InterPro"/>
</dbReference>
<dbReference type="RefSeq" id="WP_148567684.1">
    <property type="nucleotide sequence ID" value="NZ_RXYA01000011.1"/>
</dbReference>
<evidence type="ECO:0000313" key="18">
    <source>
        <dbReference type="EMBL" id="MBC3889754.1"/>
    </source>
</evidence>
<keyword evidence="19" id="KW-1185">Reference proteome</keyword>
<dbReference type="GO" id="GO:0005886">
    <property type="term" value="C:plasma membrane"/>
    <property type="evidence" value="ECO:0007669"/>
    <property type="project" value="UniProtKB-SubCell"/>
</dbReference>
<dbReference type="InterPro" id="IPR005467">
    <property type="entry name" value="His_kinase_dom"/>
</dbReference>
<dbReference type="SUPFAM" id="SSF103190">
    <property type="entry name" value="Sensory domain-like"/>
    <property type="match status" value="1"/>
</dbReference>
<comment type="catalytic activity">
    <reaction evidence="1">
        <text>ATP + protein L-histidine = ADP + protein N-phospho-L-histidine.</text>
        <dbReference type="EC" id="2.7.13.3"/>
    </reaction>
</comment>
<reference evidence="18" key="2">
    <citation type="submission" date="2020-10" db="EMBL/GenBank/DDBJ databases">
        <title>Comparative genomics of the Acetobacterium genus.</title>
        <authorList>
            <person name="Marshall C."/>
            <person name="May H."/>
            <person name="Norman S."/>
        </authorList>
    </citation>
    <scope>NUCLEOTIDE SEQUENCE</scope>
    <source>
        <strain evidence="18">DER-2019</strain>
    </source>
</reference>
<dbReference type="PANTHER" id="PTHR45453:SF1">
    <property type="entry name" value="PHOSPHATE REGULON SENSOR PROTEIN PHOR"/>
    <property type="match status" value="1"/>
</dbReference>
<dbReference type="SUPFAM" id="SSF55874">
    <property type="entry name" value="ATPase domain of HSP90 chaperone/DNA topoisomerase II/histidine kinase"/>
    <property type="match status" value="1"/>
</dbReference>
<feature type="transmembrane region" description="Helical" evidence="14">
    <location>
        <begin position="164"/>
        <end position="183"/>
    </location>
</feature>
<dbReference type="InterPro" id="IPR036097">
    <property type="entry name" value="HisK_dim/P_sf"/>
</dbReference>
<evidence type="ECO:0000259" key="17">
    <source>
        <dbReference type="PROSITE" id="PS50885"/>
    </source>
</evidence>
<dbReference type="CDD" id="cd06225">
    <property type="entry name" value="HAMP"/>
    <property type="match status" value="1"/>
</dbReference>
<dbReference type="Pfam" id="PF00512">
    <property type="entry name" value="HisKA"/>
    <property type="match status" value="1"/>
</dbReference>
<evidence type="ECO:0000256" key="10">
    <source>
        <dbReference type="ARBA" id="ARBA00022840"/>
    </source>
</evidence>
<dbReference type="InterPro" id="IPR036890">
    <property type="entry name" value="HATPase_C_sf"/>
</dbReference>
<dbReference type="GO" id="GO:0004721">
    <property type="term" value="F:phosphoprotein phosphatase activity"/>
    <property type="evidence" value="ECO:0007669"/>
    <property type="project" value="TreeGrafter"/>
</dbReference>
<evidence type="ECO:0000256" key="14">
    <source>
        <dbReference type="SAM" id="Phobius"/>
    </source>
</evidence>
<feature type="domain" description="Histidine kinase" evidence="15">
    <location>
        <begin position="365"/>
        <end position="583"/>
    </location>
</feature>
<dbReference type="InterPro" id="IPR029151">
    <property type="entry name" value="Sensor-like_sf"/>
</dbReference>
<dbReference type="PROSITE" id="PS50112">
    <property type="entry name" value="PAS"/>
    <property type="match status" value="1"/>
</dbReference>
<dbReference type="SMART" id="SM00304">
    <property type="entry name" value="HAMP"/>
    <property type="match status" value="1"/>
</dbReference>
<dbReference type="CDD" id="cd00082">
    <property type="entry name" value="HisKA"/>
    <property type="match status" value="1"/>
</dbReference>
<evidence type="ECO:0000256" key="7">
    <source>
        <dbReference type="ARBA" id="ARBA00022692"/>
    </source>
</evidence>
<name>A0A923HWE7_9FIRM</name>
<keyword evidence="13 14" id="KW-0472">Membrane</keyword>
<protein>
    <recommendedName>
        <fullName evidence="3">histidine kinase</fullName>
        <ecNumber evidence="3">2.7.13.3</ecNumber>
    </recommendedName>
</protein>
<dbReference type="SMART" id="SM00388">
    <property type="entry name" value="HisKA"/>
    <property type="match status" value="1"/>
</dbReference>
<keyword evidence="11 14" id="KW-1133">Transmembrane helix</keyword>
<dbReference type="SUPFAM" id="SSF55785">
    <property type="entry name" value="PYP-like sensor domain (PAS domain)"/>
    <property type="match status" value="1"/>
</dbReference>
<feature type="transmembrane region" description="Helical" evidence="14">
    <location>
        <begin position="6"/>
        <end position="28"/>
    </location>
</feature>
<dbReference type="EC" id="2.7.13.3" evidence="3"/>
<feature type="domain" description="HAMP" evidence="17">
    <location>
        <begin position="184"/>
        <end position="236"/>
    </location>
</feature>
<dbReference type="InterPro" id="IPR035965">
    <property type="entry name" value="PAS-like_dom_sf"/>
</dbReference>
<dbReference type="OrthoDB" id="9813151at2"/>
<dbReference type="InterPro" id="IPR013767">
    <property type="entry name" value="PAS_fold"/>
</dbReference>
<dbReference type="NCBIfam" id="TIGR00229">
    <property type="entry name" value="sensory_box"/>
    <property type="match status" value="1"/>
</dbReference>
<dbReference type="CDD" id="cd00075">
    <property type="entry name" value="HATPase"/>
    <property type="match status" value="1"/>
</dbReference>
<dbReference type="InterPro" id="IPR050351">
    <property type="entry name" value="BphY/WalK/GraS-like"/>
</dbReference>
<accession>A0A923HWE7</accession>
<dbReference type="Pfam" id="PF00989">
    <property type="entry name" value="PAS"/>
    <property type="match status" value="1"/>
</dbReference>
<keyword evidence="12" id="KW-0902">Two-component regulatory system</keyword>
<dbReference type="SMART" id="SM00091">
    <property type="entry name" value="PAS"/>
    <property type="match status" value="1"/>
</dbReference>
<organism evidence="18 19">
    <name type="scientific">Acetobacterium paludosum</name>
    <dbReference type="NCBI Taxonomy" id="52693"/>
    <lineage>
        <taxon>Bacteria</taxon>
        <taxon>Bacillati</taxon>
        <taxon>Bacillota</taxon>
        <taxon>Clostridia</taxon>
        <taxon>Eubacteriales</taxon>
        <taxon>Eubacteriaceae</taxon>
        <taxon>Acetobacterium</taxon>
    </lineage>
</organism>
<evidence type="ECO:0000259" key="15">
    <source>
        <dbReference type="PROSITE" id="PS50109"/>
    </source>
</evidence>
<evidence type="ECO:0000256" key="4">
    <source>
        <dbReference type="ARBA" id="ARBA00022475"/>
    </source>
</evidence>
<evidence type="ECO:0000256" key="6">
    <source>
        <dbReference type="ARBA" id="ARBA00022679"/>
    </source>
</evidence>
<keyword evidence="9" id="KW-0418">Kinase</keyword>
<dbReference type="Gene3D" id="3.30.450.20">
    <property type="entry name" value="PAS domain"/>
    <property type="match status" value="2"/>
</dbReference>
<dbReference type="FunFam" id="3.30.565.10:FF:000006">
    <property type="entry name" value="Sensor histidine kinase WalK"/>
    <property type="match status" value="1"/>
</dbReference>
<dbReference type="AlphaFoldDB" id="A0A923HWE7"/>
<dbReference type="SUPFAM" id="SSF158472">
    <property type="entry name" value="HAMP domain-like"/>
    <property type="match status" value="1"/>
</dbReference>
<dbReference type="Proteomes" id="UP000616595">
    <property type="component" value="Unassembled WGS sequence"/>
</dbReference>
<dbReference type="SMART" id="SM00387">
    <property type="entry name" value="HATPase_c"/>
    <property type="match status" value="1"/>
</dbReference>
<dbReference type="GO" id="GO:0006355">
    <property type="term" value="P:regulation of DNA-templated transcription"/>
    <property type="evidence" value="ECO:0007669"/>
    <property type="project" value="InterPro"/>
</dbReference>
<comment type="subcellular location">
    <subcellularLocation>
        <location evidence="2">Cell membrane</location>
        <topology evidence="2">Multi-pass membrane protein</topology>
    </subcellularLocation>
</comment>
<evidence type="ECO:0000256" key="3">
    <source>
        <dbReference type="ARBA" id="ARBA00012438"/>
    </source>
</evidence>
<keyword evidence="5" id="KW-0597">Phosphoprotein</keyword>